<protein>
    <submittedName>
        <fullName evidence="2">Double-strand break repair protein AddB</fullName>
    </submittedName>
</protein>
<evidence type="ECO:0000313" key="2">
    <source>
        <dbReference type="EMBL" id="PRY91591.1"/>
    </source>
</evidence>
<proteinExistence type="predicted"/>
<comment type="caution">
    <text evidence="2">The sequence shown here is derived from an EMBL/GenBank/DDBJ whole genome shotgun (WGS) entry which is preliminary data.</text>
</comment>
<dbReference type="SUPFAM" id="SSF52540">
    <property type="entry name" value="P-loop containing nucleoside triphosphate hydrolases"/>
    <property type="match status" value="1"/>
</dbReference>
<name>A0A2T0WY35_9RHOB</name>
<evidence type="ECO:0000259" key="1">
    <source>
        <dbReference type="Pfam" id="PF12705"/>
    </source>
</evidence>
<dbReference type="InterPro" id="IPR011604">
    <property type="entry name" value="PDDEXK-like_dom_sf"/>
</dbReference>
<dbReference type="InterPro" id="IPR038726">
    <property type="entry name" value="PDDEXK_AddAB-type"/>
</dbReference>
<feature type="domain" description="PD-(D/E)XK endonuclease-like" evidence="1">
    <location>
        <begin position="727"/>
        <end position="953"/>
    </location>
</feature>
<organism evidence="2 3">
    <name type="scientific">Donghicola tyrosinivorans</name>
    <dbReference type="NCBI Taxonomy" id="1652492"/>
    <lineage>
        <taxon>Bacteria</taxon>
        <taxon>Pseudomonadati</taxon>
        <taxon>Pseudomonadota</taxon>
        <taxon>Alphaproteobacteria</taxon>
        <taxon>Rhodobacterales</taxon>
        <taxon>Roseobacteraceae</taxon>
        <taxon>Donghicola</taxon>
    </lineage>
</organism>
<dbReference type="NCBIfam" id="TIGR02786">
    <property type="entry name" value="addB_alphas"/>
    <property type="match status" value="1"/>
</dbReference>
<dbReference type="Pfam" id="PF12705">
    <property type="entry name" value="PDDEXK_1"/>
    <property type="match status" value="1"/>
</dbReference>
<dbReference type="Gene3D" id="3.90.320.10">
    <property type="match status" value="1"/>
</dbReference>
<dbReference type="AlphaFoldDB" id="A0A2T0WY35"/>
<dbReference type="EMBL" id="PVTQ01000003">
    <property type="protein sequence ID" value="PRY91591.1"/>
    <property type="molecule type" value="Genomic_DNA"/>
</dbReference>
<evidence type="ECO:0000313" key="3">
    <source>
        <dbReference type="Proteomes" id="UP000238392"/>
    </source>
</evidence>
<dbReference type="InterPro" id="IPR014153">
    <property type="entry name" value="Ds_break_AddB"/>
</dbReference>
<keyword evidence="3" id="KW-1185">Reference proteome</keyword>
<dbReference type="InterPro" id="IPR027417">
    <property type="entry name" value="P-loop_NTPase"/>
</dbReference>
<sequence length="993" mass="109967">MALFDPHTGPRIFGLPHGVDFAAELVRGLIPRLDRLPPEQQARAELYVATPRMQRIITAHFDKHGPRFLPRIRLIGDLGHLPGPDVLPAPISSLRKRLELVTLIRQLLTSAPDMAPRSALFDLADSLARLLDEMQGEGVVPEALRGLDVTDQSGHWQRALTFVNIVEQFIENSEDRPDAEGRRRAIVEALCEAWETAAPSHPVIVAGSTGSRGATALFMKAVAHLPQGAVILPGYDTDLPANVWDGMGDALTAEDHPQYRFRRLMNLIGFAPDDVQMWSDGAPASPARNRLLSLALRPAPVTDAWLTEGPALPDLDRACEGLTLVEAPSPRLEAGAIALIMREALEQNRSVALISPDSMLTRQVRAALGRWGIVPDDSTGLPLPLSPPGRLLRQVADLYGQRVDALSLLRILKHPLTCAGSPTLQNELNDQGVLRRGQHLLRTRELELAVRREGCAFPDGDWLRKWATPRAEKDEGIEGWITWIEQTILSVPDLGDAPLTNYVEDHLNRTENIVAGPDGNPAPLWAEAAGRTAKPVIQELRQEASACGDLTAHDYAGLLYGVLATEEVRDRDAGHPMAAIWGTQEARVGRADVMILAGLNEGMWPGAPNPDPWLNRAMRARVGLLLPERQIGLSAHDFQQAITAPEVVLTRAIRSEDAQSVPSRWLNRLMNLLNGLPDTGGRDALQGMKDRGDLWVRYAEELERLGDVPRAKRPSPCPPVSARPDAMSVTEVQTLIRDPYAIYAKHVLRLRPLDPLSREPDARLRGTVLHAVLEEFVKSAPVTGAPEDKDRLLTIAQRVINAEVPWSVTRTFYMSRIQKFADWFIACEAERQKHQHPTAWEVDGKLVMETAKFTLRAKADRMDTDDRGYLVLYDYKSGAAPTGPEQKYYDKQLLLMSAMAEEGAFENIPPTEVARASYIALSKMKEQSAPVEETEASTILAEFHALLSAYRDPEQGYTSRRAPKNEGFEGDYDQLARFGEWEATDHPEREVLK</sequence>
<accession>A0A2T0WY35</accession>
<dbReference type="Proteomes" id="UP000238392">
    <property type="component" value="Unassembled WGS sequence"/>
</dbReference>
<dbReference type="RefSeq" id="WP_245888469.1">
    <property type="nucleotide sequence ID" value="NZ_PVTQ01000003.1"/>
</dbReference>
<reference evidence="2 3" key="1">
    <citation type="submission" date="2018-03" db="EMBL/GenBank/DDBJ databases">
        <title>Genomic Encyclopedia of Archaeal and Bacterial Type Strains, Phase II (KMG-II): from individual species to whole genera.</title>
        <authorList>
            <person name="Goeker M."/>
        </authorList>
    </citation>
    <scope>NUCLEOTIDE SEQUENCE [LARGE SCALE GENOMIC DNA]</scope>
    <source>
        <strain evidence="2 3">DSM 100212</strain>
    </source>
</reference>
<gene>
    <name evidence="2" type="ORF">CLV74_103176</name>
</gene>